<gene>
    <name evidence="1" type="ORF">J0A65_05505</name>
</gene>
<protein>
    <submittedName>
        <fullName evidence="1">DUF3293 domain-containing protein</fullName>
    </submittedName>
</protein>
<dbReference type="RefSeq" id="WP_206593125.1">
    <property type="nucleotide sequence ID" value="NZ_JAFKCS010000003.1"/>
</dbReference>
<comment type="caution">
    <text evidence="1">The sequence shown here is derived from an EMBL/GenBank/DDBJ whole genome shotgun (WGS) entry which is preliminary data.</text>
</comment>
<dbReference type="EMBL" id="JAFKCS010000003">
    <property type="protein sequence ID" value="MBN7819311.1"/>
    <property type="molecule type" value="Genomic_DNA"/>
</dbReference>
<dbReference type="Proteomes" id="UP000663992">
    <property type="component" value="Unassembled WGS sequence"/>
</dbReference>
<dbReference type="InterPro" id="IPR021710">
    <property type="entry name" value="DUF3293"/>
</dbReference>
<evidence type="ECO:0000313" key="1">
    <source>
        <dbReference type="EMBL" id="MBN7819311.1"/>
    </source>
</evidence>
<keyword evidence="2" id="KW-1185">Reference proteome</keyword>
<name>A0ABS3CSB1_9ALTE</name>
<sequence>MCINSKPFGINELWTAYQQTVFLLDAQPALASQACILNACNPLGQVKTAWQNKLRQQHLADCLMQQNIGFSSLSGASPDLSYQEASFLIACDWHKGIELAGQFAQNAPDWLGGDDLWLLPVLLGGVQSVYLGSFTKRCRINNE</sequence>
<proteinExistence type="predicted"/>
<evidence type="ECO:0000313" key="2">
    <source>
        <dbReference type="Proteomes" id="UP000663992"/>
    </source>
</evidence>
<accession>A0ABS3CSB1</accession>
<dbReference type="Pfam" id="PF11697">
    <property type="entry name" value="DUF3293"/>
    <property type="match status" value="1"/>
</dbReference>
<reference evidence="1 2" key="1">
    <citation type="submission" date="2021-03" db="EMBL/GenBank/DDBJ databases">
        <title>novel species isolated from a fishpond in China.</title>
        <authorList>
            <person name="Lu H."/>
            <person name="Cai Z."/>
        </authorList>
    </citation>
    <scope>NUCLEOTIDE SEQUENCE [LARGE SCALE GENOMIC DNA]</scope>
    <source>
        <strain evidence="1 2">Y57</strain>
    </source>
</reference>
<organism evidence="1 2">
    <name type="scientific">Bowmanella yangjiangensis</name>
    <dbReference type="NCBI Taxonomy" id="2811230"/>
    <lineage>
        <taxon>Bacteria</taxon>
        <taxon>Pseudomonadati</taxon>
        <taxon>Pseudomonadota</taxon>
        <taxon>Gammaproteobacteria</taxon>
        <taxon>Alteromonadales</taxon>
        <taxon>Alteromonadaceae</taxon>
        <taxon>Bowmanella</taxon>
    </lineage>
</organism>